<feature type="compositionally biased region" description="Acidic residues" evidence="2">
    <location>
        <begin position="108"/>
        <end position="118"/>
    </location>
</feature>
<keyword evidence="1" id="KW-0175">Coiled coil</keyword>
<dbReference type="OrthoDB" id="124895at2759"/>
<comment type="caution">
    <text evidence="3">The sequence shown here is derived from an EMBL/GenBank/DDBJ whole genome shotgun (WGS) entry which is preliminary data.</text>
</comment>
<feature type="compositionally biased region" description="Polar residues" evidence="2">
    <location>
        <begin position="96"/>
        <end position="107"/>
    </location>
</feature>
<proteinExistence type="predicted"/>
<feature type="region of interest" description="Disordered" evidence="2">
    <location>
        <begin position="85"/>
        <end position="125"/>
    </location>
</feature>
<gene>
    <name evidence="3" type="ORF">PR002_g11029</name>
</gene>
<name>A0A6A3M326_9STRA</name>
<reference evidence="3 4" key="1">
    <citation type="submission" date="2018-09" db="EMBL/GenBank/DDBJ databases">
        <title>Genomic investigation of the strawberry pathogen Phytophthora fragariae indicates pathogenicity is determined by transcriptional variation in three key races.</title>
        <authorList>
            <person name="Adams T.M."/>
            <person name="Armitage A.D."/>
            <person name="Sobczyk M.K."/>
            <person name="Bates H.J."/>
            <person name="Dunwell J.M."/>
            <person name="Nellist C.F."/>
            <person name="Harrison R.J."/>
        </authorList>
    </citation>
    <scope>NUCLEOTIDE SEQUENCE [LARGE SCALE GENOMIC DNA]</scope>
    <source>
        <strain evidence="3 4">SCRP324</strain>
    </source>
</reference>
<evidence type="ECO:0000256" key="1">
    <source>
        <dbReference type="SAM" id="Coils"/>
    </source>
</evidence>
<protein>
    <submittedName>
        <fullName evidence="3">Uncharacterized protein</fullName>
    </submittedName>
</protein>
<dbReference type="AlphaFoldDB" id="A0A6A3M326"/>
<dbReference type="Proteomes" id="UP000435112">
    <property type="component" value="Unassembled WGS sequence"/>
</dbReference>
<dbReference type="EMBL" id="QXFU01000646">
    <property type="protein sequence ID" value="KAE9026026.1"/>
    <property type="molecule type" value="Genomic_DNA"/>
</dbReference>
<evidence type="ECO:0000313" key="4">
    <source>
        <dbReference type="Proteomes" id="UP000435112"/>
    </source>
</evidence>
<feature type="coiled-coil region" evidence="1">
    <location>
        <begin position="166"/>
        <end position="193"/>
    </location>
</feature>
<sequence>MTETTESGVTAFAPRPAPTYRFVLTSQAEKVKILLENRKSKKQWSSGFLDEKEYVTTTNSIPNATLADYVKLFKDALEYLMDEPTKEDADDEEFQENSNSEKSNVSDGDSEQEATEELDPGKIRRNLTPLEGDALRLELTVKIRIFRSAWNAKYIFRLEPVSLDRIDILEAKLRDVQEELEETKKSLAEEKVKKVINLSATSENVAKLKGTSLVWIAESDYFTLAKEESSICFLVAGWYIISLKVYLAPQTVGCSVELHQNDGRIASDTVPLCNKQASSASITYSGYFEMEDELSVITTGSPANVGGELAAVKIGD</sequence>
<evidence type="ECO:0000256" key="2">
    <source>
        <dbReference type="SAM" id="MobiDB-lite"/>
    </source>
</evidence>
<accession>A0A6A3M326</accession>
<evidence type="ECO:0000313" key="3">
    <source>
        <dbReference type="EMBL" id="KAE9026026.1"/>
    </source>
</evidence>
<organism evidence="3 4">
    <name type="scientific">Phytophthora rubi</name>
    <dbReference type="NCBI Taxonomy" id="129364"/>
    <lineage>
        <taxon>Eukaryota</taxon>
        <taxon>Sar</taxon>
        <taxon>Stramenopiles</taxon>
        <taxon>Oomycota</taxon>
        <taxon>Peronosporomycetes</taxon>
        <taxon>Peronosporales</taxon>
        <taxon>Peronosporaceae</taxon>
        <taxon>Phytophthora</taxon>
    </lineage>
</organism>